<keyword evidence="2" id="KW-1185">Reference proteome</keyword>
<name>A0ACA9M898_9GLOM</name>
<comment type="caution">
    <text evidence="1">The sequence shown here is derived from an EMBL/GenBank/DDBJ whole genome shotgun (WGS) entry which is preliminary data.</text>
</comment>
<evidence type="ECO:0000313" key="2">
    <source>
        <dbReference type="Proteomes" id="UP000789702"/>
    </source>
</evidence>
<proteinExistence type="predicted"/>
<sequence length="275" mass="31449">MSSKLLSVFSHEISTLLTDNDEYNVTIYVGKDESMKTFRAHSLILKARCNYYKTALSKQWAKKEGDSNILRQPNISPKIFEMILNGTITLNDMSIMEVLEILSAADELSLTNLLDFIQDHLIKIKSEWLHSNIINLYQATILHAILSEELEDDIVRCHLKVGSKPKLSTDLPRNNSVLITFGSGHLETGESFLFSFGNRDLLEDVKISNVSNDKYAITLNDEGYGPCFGDKDLWMRGNFSQPDSCSSQRDDYESRVTRHQKFFVSEYEVFKIIKK</sequence>
<accession>A0ACA9M898</accession>
<gene>
    <name evidence="1" type="ORF">DHETER_LOCUS6128</name>
</gene>
<dbReference type="Proteomes" id="UP000789702">
    <property type="component" value="Unassembled WGS sequence"/>
</dbReference>
<organism evidence="1 2">
    <name type="scientific">Dentiscutata heterogama</name>
    <dbReference type="NCBI Taxonomy" id="1316150"/>
    <lineage>
        <taxon>Eukaryota</taxon>
        <taxon>Fungi</taxon>
        <taxon>Fungi incertae sedis</taxon>
        <taxon>Mucoromycota</taxon>
        <taxon>Glomeromycotina</taxon>
        <taxon>Glomeromycetes</taxon>
        <taxon>Diversisporales</taxon>
        <taxon>Gigasporaceae</taxon>
        <taxon>Dentiscutata</taxon>
    </lineage>
</organism>
<protein>
    <submittedName>
        <fullName evidence="1">5061_t:CDS:1</fullName>
    </submittedName>
</protein>
<evidence type="ECO:0000313" key="1">
    <source>
        <dbReference type="EMBL" id="CAG8572595.1"/>
    </source>
</evidence>
<reference evidence="1" key="1">
    <citation type="submission" date="2021-06" db="EMBL/GenBank/DDBJ databases">
        <authorList>
            <person name="Kallberg Y."/>
            <person name="Tangrot J."/>
            <person name="Rosling A."/>
        </authorList>
    </citation>
    <scope>NUCLEOTIDE SEQUENCE</scope>
    <source>
        <strain evidence="1">IL203A</strain>
    </source>
</reference>
<dbReference type="EMBL" id="CAJVPU010007423">
    <property type="protein sequence ID" value="CAG8572595.1"/>
    <property type="molecule type" value="Genomic_DNA"/>
</dbReference>